<feature type="transmembrane region" description="Helical" evidence="10">
    <location>
        <begin position="6"/>
        <end position="25"/>
    </location>
</feature>
<feature type="transmembrane region" description="Helical" evidence="10">
    <location>
        <begin position="336"/>
        <end position="355"/>
    </location>
</feature>
<feature type="transmembrane region" description="Helical" evidence="10">
    <location>
        <begin position="37"/>
        <end position="60"/>
    </location>
</feature>
<comment type="subcellular location">
    <subcellularLocation>
        <location evidence="1">Cell membrane</location>
        <topology evidence="1">Multi-pass membrane protein</topology>
    </subcellularLocation>
</comment>
<sequence>MNIEFVLLAIILITAPVLWNVSRFWQGKVMMICTLLVFAWLAPWSLLIMVLTACAQWLIWKYMPPALKTTGVLLTICLPLLVLLSYKLGHKTINWIIPLGLSYYTFRQIHAAFECYKGIIKVPTLEEYLQYLLFLPVILVGPIHRMPEFQRSLRRLKWQPSVFSDGMERILYGLIKISFLGNYLFSVKFPQLAEHTDSVFIKLYIQTIAFTGNAYVQFAGFSDLAIGMGLIWGIRVIENFNRPFLATNMQDFWTRWHISLSSWCRDYIFQPIIALSRNRWIALIISMLVLSLWHEISLRYIIWGMVQAALVLLTVQSRKTFPSLSRFVNQHPIGKWMGRIWVFHLFAFSCIFIGYENIHAAGALFKQLFG</sequence>
<dbReference type="InterPro" id="IPR004299">
    <property type="entry name" value="MBOAT_fam"/>
</dbReference>
<dbReference type="PANTHER" id="PTHR13285">
    <property type="entry name" value="ACYLTRANSFERASE"/>
    <property type="match status" value="1"/>
</dbReference>
<evidence type="ECO:0000256" key="10">
    <source>
        <dbReference type="SAM" id="Phobius"/>
    </source>
</evidence>
<evidence type="ECO:0000256" key="3">
    <source>
        <dbReference type="ARBA" id="ARBA00022475"/>
    </source>
</evidence>
<dbReference type="InterPro" id="IPR024194">
    <property type="entry name" value="Ac/AlaTfrase_AlgI/DltB"/>
</dbReference>
<keyword evidence="3 9" id="KW-1003">Cell membrane</keyword>
<comment type="similarity">
    <text evidence="2 9">Belongs to the membrane-bound acyltransferase family.</text>
</comment>
<reference evidence="11 12" key="1">
    <citation type="submission" date="2016-11" db="EMBL/GenBank/DDBJ databases">
        <authorList>
            <person name="Jaros S."/>
            <person name="Januszkiewicz K."/>
            <person name="Wedrychowicz H."/>
        </authorList>
    </citation>
    <scope>NUCLEOTIDE SEQUENCE [LARGE SCALE GENOMIC DNA]</scope>
    <source>
        <strain evidence="11 12">DSM 18119</strain>
    </source>
</reference>
<evidence type="ECO:0000256" key="2">
    <source>
        <dbReference type="ARBA" id="ARBA00010323"/>
    </source>
</evidence>
<dbReference type="Pfam" id="PF03062">
    <property type="entry name" value="MBOAT"/>
    <property type="match status" value="1"/>
</dbReference>
<organism evidence="11 12">
    <name type="scientific">Flavisolibacter ginsengisoli DSM 18119</name>
    <dbReference type="NCBI Taxonomy" id="1121884"/>
    <lineage>
        <taxon>Bacteria</taxon>
        <taxon>Pseudomonadati</taxon>
        <taxon>Bacteroidota</taxon>
        <taxon>Chitinophagia</taxon>
        <taxon>Chitinophagales</taxon>
        <taxon>Chitinophagaceae</taxon>
        <taxon>Flavisolibacter</taxon>
    </lineage>
</organism>
<dbReference type="GO" id="GO:0016746">
    <property type="term" value="F:acyltransferase activity"/>
    <property type="evidence" value="ECO:0007669"/>
    <property type="project" value="UniProtKB-KW"/>
</dbReference>
<protein>
    <submittedName>
        <fullName evidence="11">Alginate O-acetyltransferase complex protein AlgI</fullName>
    </submittedName>
</protein>
<dbReference type="AlphaFoldDB" id="A0A1M5AUT0"/>
<dbReference type="PANTHER" id="PTHR13285:SF23">
    <property type="entry name" value="TEICHOIC ACID D-ALANYLTRANSFERASE"/>
    <property type="match status" value="1"/>
</dbReference>
<evidence type="ECO:0000256" key="1">
    <source>
        <dbReference type="ARBA" id="ARBA00004651"/>
    </source>
</evidence>
<keyword evidence="12" id="KW-1185">Reference proteome</keyword>
<evidence type="ECO:0000256" key="8">
    <source>
        <dbReference type="ARBA" id="ARBA00023315"/>
    </source>
</evidence>
<dbReference type="EMBL" id="FQUU01000009">
    <property type="protein sequence ID" value="SHF34021.1"/>
    <property type="molecule type" value="Genomic_DNA"/>
</dbReference>
<dbReference type="Proteomes" id="UP000184048">
    <property type="component" value="Unassembled WGS sequence"/>
</dbReference>
<evidence type="ECO:0000256" key="6">
    <source>
        <dbReference type="ARBA" id="ARBA00022989"/>
    </source>
</evidence>
<accession>A0A1M5AUT0</accession>
<evidence type="ECO:0000256" key="5">
    <source>
        <dbReference type="ARBA" id="ARBA00022692"/>
    </source>
</evidence>
<gene>
    <name evidence="11" type="ORF">SAMN02745131_02365</name>
</gene>
<dbReference type="InterPro" id="IPR051085">
    <property type="entry name" value="MB_O-acyltransferase"/>
</dbReference>
<dbReference type="STRING" id="1121884.SAMN02745131_02365"/>
<dbReference type="RefSeq" id="WP_072835538.1">
    <property type="nucleotide sequence ID" value="NZ_FQUU01000009.1"/>
</dbReference>
<proteinExistence type="inferred from homology"/>
<evidence type="ECO:0000313" key="12">
    <source>
        <dbReference type="Proteomes" id="UP000184048"/>
    </source>
</evidence>
<evidence type="ECO:0000256" key="7">
    <source>
        <dbReference type="ARBA" id="ARBA00023136"/>
    </source>
</evidence>
<evidence type="ECO:0000313" key="11">
    <source>
        <dbReference type="EMBL" id="SHF34021.1"/>
    </source>
</evidence>
<evidence type="ECO:0000256" key="9">
    <source>
        <dbReference type="PIRNR" id="PIRNR016636"/>
    </source>
</evidence>
<keyword evidence="7 9" id="KW-0472">Membrane</keyword>
<feature type="transmembrane region" description="Helical" evidence="10">
    <location>
        <begin position="300"/>
        <end position="315"/>
    </location>
</feature>
<name>A0A1M5AUT0_9BACT</name>
<dbReference type="PIRSF" id="PIRSF016636">
    <property type="entry name" value="AlgI_DltB"/>
    <property type="match status" value="1"/>
</dbReference>
<keyword evidence="8 9" id="KW-0012">Acyltransferase</keyword>
<feature type="transmembrane region" description="Helical" evidence="10">
    <location>
        <begin position="66"/>
        <end position="86"/>
    </location>
</feature>
<dbReference type="GO" id="GO:0005886">
    <property type="term" value="C:plasma membrane"/>
    <property type="evidence" value="ECO:0007669"/>
    <property type="project" value="UniProtKB-SubCell"/>
</dbReference>
<evidence type="ECO:0000256" key="4">
    <source>
        <dbReference type="ARBA" id="ARBA00022679"/>
    </source>
</evidence>
<keyword evidence="5 10" id="KW-0812">Transmembrane</keyword>
<dbReference type="OrthoDB" id="9805788at2"/>
<keyword evidence="6 10" id="KW-1133">Transmembrane helix</keyword>
<keyword evidence="4 9" id="KW-0808">Transferase</keyword>